<protein>
    <recommendedName>
        <fullName evidence="3">CARD domain-containing protein</fullName>
    </recommendedName>
</protein>
<proteinExistence type="predicted"/>
<dbReference type="AlphaFoldDB" id="A0A8W8MIM6"/>
<dbReference type="EnsemblMetazoa" id="G33448.1">
    <property type="protein sequence ID" value="G33448.1:cds"/>
    <property type="gene ID" value="G33448"/>
</dbReference>
<organism evidence="1 2">
    <name type="scientific">Magallana gigas</name>
    <name type="common">Pacific oyster</name>
    <name type="synonym">Crassostrea gigas</name>
    <dbReference type="NCBI Taxonomy" id="29159"/>
    <lineage>
        <taxon>Eukaryota</taxon>
        <taxon>Metazoa</taxon>
        <taxon>Spiralia</taxon>
        <taxon>Lophotrochozoa</taxon>
        <taxon>Mollusca</taxon>
        <taxon>Bivalvia</taxon>
        <taxon>Autobranchia</taxon>
        <taxon>Pteriomorphia</taxon>
        <taxon>Ostreida</taxon>
        <taxon>Ostreoidea</taxon>
        <taxon>Ostreidae</taxon>
        <taxon>Magallana</taxon>
    </lineage>
</organism>
<sequence>MDEMFQAGHLTVSDHDHVTESNQRYKRLSCLLNILMKKKLYAQLVCTLQALGYMSVLDTLQKDRKLKNKPSECSTCIQHNFILLQENFPCFGDARFLMEHELDATDVSDIESCKGRPNLNHRHRNLKTPCLQEHEEFLNEELEPLDICDLLFEEGAMEISAHDKITETSRRQKQMKYLLETVNGNENDCFHFFLYILQKEGFESILEELKKSGPGAVGAVPHEQSENLRLSLRVAREPDDVGNGDIHMRLSVGGRTGPQVEQVLQDSHSSGTEILEEAILHGVVDIRGVSSGSIVLQLRPVTDQTVQTLLNVRDNNRLVEMIVGMLKKVNIASMMDGTEPLEIKVQVYKANPVGAISKAEDAEPIKKRLKAHRNVLISELEPRAIAHVLSKFKAFAKSAIDSVLNADSCNDRVETLLSLVEDGDSEIVKEFVTALKDLGYISIVELIDPPDIHNRAGEWVLNI</sequence>
<dbReference type="InterPro" id="IPR011029">
    <property type="entry name" value="DEATH-like_dom_sf"/>
</dbReference>
<dbReference type="Gene3D" id="1.10.533.10">
    <property type="entry name" value="Death Domain, Fas"/>
    <property type="match status" value="3"/>
</dbReference>
<reference evidence="1" key="1">
    <citation type="submission" date="2022-08" db="UniProtKB">
        <authorList>
            <consortium name="EnsemblMetazoa"/>
        </authorList>
    </citation>
    <scope>IDENTIFICATION</scope>
    <source>
        <strain evidence="1">05x7-T-G4-1.051#20</strain>
    </source>
</reference>
<evidence type="ECO:0000313" key="2">
    <source>
        <dbReference type="Proteomes" id="UP000005408"/>
    </source>
</evidence>
<evidence type="ECO:0008006" key="3">
    <source>
        <dbReference type="Google" id="ProtNLM"/>
    </source>
</evidence>
<dbReference type="CDD" id="cd01671">
    <property type="entry name" value="CARD"/>
    <property type="match status" value="1"/>
</dbReference>
<dbReference type="Proteomes" id="UP000005408">
    <property type="component" value="Unassembled WGS sequence"/>
</dbReference>
<dbReference type="SUPFAM" id="SSF47986">
    <property type="entry name" value="DEATH domain"/>
    <property type="match status" value="2"/>
</dbReference>
<keyword evidence="2" id="KW-1185">Reference proteome</keyword>
<evidence type="ECO:0000313" key="1">
    <source>
        <dbReference type="EnsemblMetazoa" id="G33448.1:cds"/>
    </source>
</evidence>
<name>A0A8W8MIM6_MAGGI</name>
<accession>A0A8W8MIM6</accession>